<gene>
    <name evidence="11" type="ORF">BN869_000000153_1</name>
    <name evidence="12" type="ORF">IM811_001262</name>
</gene>
<organism evidence="11">
    <name type="scientific">Bionectria ochroleuca</name>
    <name type="common">Gliocladium roseum</name>
    <dbReference type="NCBI Taxonomy" id="29856"/>
    <lineage>
        <taxon>Eukaryota</taxon>
        <taxon>Fungi</taxon>
        <taxon>Dikarya</taxon>
        <taxon>Ascomycota</taxon>
        <taxon>Pezizomycotina</taxon>
        <taxon>Sordariomycetes</taxon>
        <taxon>Hypocreomycetidae</taxon>
        <taxon>Hypocreales</taxon>
        <taxon>Bionectriaceae</taxon>
        <taxon>Clonostachys</taxon>
    </lineage>
</organism>
<name>A0A0B7JH60_BIOOC</name>
<keyword evidence="4" id="KW-0805">Transcription regulation</keyword>
<dbReference type="InterPro" id="IPR050936">
    <property type="entry name" value="AP-1-like"/>
</dbReference>
<evidence type="ECO:0000313" key="12">
    <source>
        <dbReference type="EMBL" id="KAF9759568.1"/>
    </source>
</evidence>
<dbReference type="Gene3D" id="1.20.5.170">
    <property type="match status" value="1"/>
</dbReference>
<comment type="function">
    <text evidence="1">Putative transcription factor.</text>
</comment>
<dbReference type="CDD" id="cd14688">
    <property type="entry name" value="bZIP_YAP"/>
    <property type="match status" value="1"/>
</dbReference>
<evidence type="ECO:0000256" key="8">
    <source>
        <dbReference type="ARBA" id="ARBA00044067"/>
    </source>
</evidence>
<dbReference type="GO" id="GO:0000976">
    <property type="term" value="F:transcription cis-regulatory region binding"/>
    <property type="evidence" value="ECO:0007669"/>
    <property type="project" value="InterPro"/>
</dbReference>
<feature type="compositionally biased region" description="Low complexity" evidence="9">
    <location>
        <begin position="66"/>
        <end position="78"/>
    </location>
</feature>
<sequence length="314" mass="33698">MQSSPATAGVNITTNSQEQHLRAQLELLKSPESDLSGSPGSRPRDQRTGHTSPTAAQIANGYDELAAASQDAARALNAKPDGTDAFIHPDLRTGPISQHNHNMMPIVPSPGPIGGPPPGAPNSSLAPAPQPPQLAPVPGEESPNDGRKAKRALSQSKRAAQNRAAQRAFRQRKESYIKQLEQEVRDYRDMEKSYKATQSENYALREYVLTLQSRLIDAVGEFPQPPPNINLAHHSVAPEPQMGTHEPGPSHLNAGTPLEAVAQAVAGLAAQEQMGERPYPSPHMKPDPSTHDNRTAEEINRHLQAGDGGPDHAL</sequence>
<dbReference type="AlphaFoldDB" id="A0A0B7JH60"/>
<evidence type="ECO:0000313" key="11">
    <source>
        <dbReference type="EMBL" id="CEO44098.1"/>
    </source>
</evidence>
<comment type="similarity">
    <text evidence="3">Belongs to the bZIP family.</text>
</comment>
<accession>A0A0B7JH60</accession>
<comment type="subcellular location">
    <subcellularLocation>
        <location evidence="2">Nucleus</location>
    </subcellularLocation>
</comment>
<keyword evidence="5" id="KW-0238">DNA-binding</keyword>
<feature type="compositionally biased region" description="Polar residues" evidence="9">
    <location>
        <begin position="1"/>
        <end position="18"/>
    </location>
</feature>
<dbReference type="PANTHER" id="PTHR40621">
    <property type="entry name" value="TRANSCRIPTION FACTOR KAPC-RELATED"/>
    <property type="match status" value="1"/>
</dbReference>
<keyword evidence="7" id="KW-0539">Nucleus</keyword>
<evidence type="ECO:0000256" key="2">
    <source>
        <dbReference type="ARBA" id="ARBA00004123"/>
    </source>
</evidence>
<evidence type="ECO:0000259" key="10">
    <source>
        <dbReference type="PROSITE" id="PS00036"/>
    </source>
</evidence>
<feature type="compositionally biased region" description="Pro residues" evidence="9">
    <location>
        <begin position="107"/>
        <end position="120"/>
    </location>
</feature>
<dbReference type="Pfam" id="PF00170">
    <property type="entry name" value="bZIP_1"/>
    <property type="match status" value="1"/>
</dbReference>
<dbReference type="GO" id="GO:0090575">
    <property type="term" value="C:RNA polymerase II transcription regulator complex"/>
    <property type="evidence" value="ECO:0007669"/>
    <property type="project" value="TreeGrafter"/>
</dbReference>
<dbReference type="EMBL" id="JADCTT010000001">
    <property type="protein sequence ID" value="KAF9759568.1"/>
    <property type="molecule type" value="Genomic_DNA"/>
</dbReference>
<dbReference type="EMBL" id="CDPU01000001">
    <property type="protein sequence ID" value="CEO44098.1"/>
    <property type="molecule type" value="Genomic_DNA"/>
</dbReference>
<evidence type="ECO:0000256" key="5">
    <source>
        <dbReference type="ARBA" id="ARBA00023125"/>
    </source>
</evidence>
<evidence type="ECO:0000256" key="9">
    <source>
        <dbReference type="SAM" id="MobiDB-lite"/>
    </source>
</evidence>
<dbReference type="GO" id="GO:0001228">
    <property type="term" value="F:DNA-binding transcription activator activity, RNA polymerase II-specific"/>
    <property type="evidence" value="ECO:0007669"/>
    <property type="project" value="TreeGrafter"/>
</dbReference>
<feature type="region of interest" description="Disordered" evidence="9">
    <location>
        <begin position="1"/>
        <end position="171"/>
    </location>
</feature>
<feature type="compositionally biased region" description="Low complexity" evidence="9">
    <location>
        <begin position="158"/>
        <end position="168"/>
    </location>
</feature>
<evidence type="ECO:0000256" key="6">
    <source>
        <dbReference type="ARBA" id="ARBA00023163"/>
    </source>
</evidence>
<reference evidence="11" key="1">
    <citation type="submission" date="2015-01" db="EMBL/GenBank/DDBJ databases">
        <authorList>
            <person name="Durling Mikael"/>
        </authorList>
    </citation>
    <scope>NUCLEOTIDE SEQUENCE</scope>
</reference>
<dbReference type="InterPro" id="IPR046347">
    <property type="entry name" value="bZIP_sf"/>
</dbReference>
<dbReference type="Proteomes" id="UP000616885">
    <property type="component" value="Unassembled WGS sequence"/>
</dbReference>
<evidence type="ECO:0000256" key="4">
    <source>
        <dbReference type="ARBA" id="ARBA00023015"/>
    </source>
</evidence>
<protein>
    <recommendedName>
        <fullName evidence="8">Putative transcription factor kapC</fullName>
    </recommendedName>
</protein>
<dbReference type="SUPFAM" id="SSF57959">
    <property type="entry name" value="Leucine zipper domain"/>
    <property type="match status" value="1"/>
</dbReference>
<proteinExistence type="inferred from homology"/>
<evidence type="ECO:0000256" key="3">
    <source>
        <dbReference type="ARBA" id="ARBA00007163"/>
    </source>
</evidence>
<dbReference type="InterPro" id="IPR004827">
    <property type="entry name" value="bZIP"/>
</dbReference>
<reference evidence="12" key="2">
    <citation type="submission" date="2020-10" db="EMBL/GenBank/DDBJ databases">
        <title>High-Quality Genome Resource of Clonostachys rosea strain S41 by Oxford Nanopore Long-Read Sequencing.</title>
        <authorList>
            <person name="Wang H."/>
        </authorList>
    </citation>
    <scope>NUCLEOTIDE SEQUENCE</scope>
    <source>
        <strain evidence="12">S41</strain>
    </source>
</reference>
<feature type="region of interest" description="Disordered" evidence="9">
    <location>
        <begin position="232"/>
        <end position="255"/>
    </location>
</feature>
<evidence type="ECO:0000256" key="7">
    <source>
        <dbReference type="ARBA" id="ARBA00023242"/>
    </source>
</evidence>
<feature type="region of interest" description="Disordered" evidence="9">
    <location>
        <begin position="269"/>
        <end position="314"/>
    </location>
</feature>
<dbReference type="PROSITE" id="PS00036">
    <property type="entry name" value="BZIP_BASIC"/>
    <property type="match status" value="1"/>
</dbReference>
<keyword evidence="6" id="KW-0804">Transcription</keyword>
<dbReference type="PANTHER" id="PTHR40621:SF11">
    <property type="entry name" value="TRANSCRIPTION FACTOR KAPC-RELATED"/>
    <property type="match status" value="1"/>
</dbReference>
<dbReference type="SMART" id="SM00338">
    <property type="entry name" value="BRLZ"/>
    <property type="match status" value="1"/>
</dbReference>
<evidence type="ECO:0000256" key="1">
    <source>
        <dbReference type="ARBA" id="ARBA00004049"/>
    </source>
</evidence>
<feature type="domain" description="BZIP" evidence="10">
    <location>
        <begin position="157"/>
        <end position="172"/>
    </location>
</feature>
<feature type="compositionally biased region" description="Basic and acidic residues" evidence="9">
    <location>
        <begin position="284"/>
        <end position="301"/>
    </location>
</feature>